<dbReference type="PROSITE" id="PS51762">
    <property type="entry name" value="GH16_2"/>
    <property type="match status" value="1"/>
</dbReference>
<gene>
    <name evidence="5" type="ORF">HJ526_17390</name>
</gene>
<feature type="domain" description="GH16" evidence="4">
    <location>
        <begin position="23"/>
        <end position="245"/>
    </location>
</feature>
<name>A0ABX2PIB8_9RHOB</name>
<evidence type="ECO:0000259" key="4">
    <source>
        <dbReference type="PROSITE" id="PS51762"/>
    </source>
</evidence>
<evidence type="ECO:0000313" key="6">
    <source>
        <dbReference type="Proteomes" id="UP000523601"/>
    </source>
</evidence>
<evidence type="ECO:0000256" key="3">
    <source>
        <dbReference type="ARBA" id="ARBA00023295"/>
    </source>
</evidence>
<dbReference type="PRINTS" id="PR00737">
    <property type="entry name" value="GLHYDRLASE16"/>
</dbReference>
<sequence>MYRPLIYATLIAFLQIPIAAMSFDLKNMPTDKPIEDHFDEFSMRRWYVSDGWTNGAHQNCIWSRESVDVNSSGQMTLSHTPVGSYFTCSEIQTRDFFKYGYFEASIRADHGAGRNAAFFAYAGPVHNQPHQEIDFEILTKDANSVWLNRFLDGNDFSNGELRFSSSPTSEFHHYAFVWEPNKIRWYIDGALVRTEDTNIPTLPLKIYFSHWSTDTLTKWMGDFPGDMKKHDMEIDWFAYTPIGSKCQFPESIVCLIK</sequence>
<comment type="similarity">
    <text evidence="1">Belongs to the glycosyl hydrolase 16 family.</text>
</comment>
<dbReference type="InterPro" id="IPR000757">
    <property type="entry name" value="Beta-glucanase-like"/>
</dbReference>
<dbReference type="PANTHER" id="PTHR38121:SF2">
    <property type="entry name" value="ACYLTRANSFERASE 3 DOMAIN-CONTAINING PROTEIN"/>
    <property type="match status" value="1"/>
</dbReference>
<evidence type="ECO:0000313" key="5">
    <source>
        <dbReference type="EMBL" id="NVO29199.1"/>
    </source>
</evidence>
<keyword evidence="2" id="KW-0378">Hydrolase</keyword>
<dbReference type="EMBL" id="JABCJD010000011">
    <property type="protein sequence ID" value="NVO29199.1"/>
    <property type="molecule type" value="Genomic_DNA"/>
</dbReference>
<protein>
    <submittedName>
        <fullName evidence="5">Family 16 glycosylhydrolase</fullName>
    </submittedName>
</protein>
<keyword evidence="6" id="KW-1185">Reference proteome</keyword>
<keyword evidence="3" id="KW-0326">Glycosidase</keyword>
<dbReference type="InterPro" id="IPR008264">
    <property type="entry name" value="Beta_glucanase"/>
</dbReference>
<organism evidence="5 6">
    <name type="scientific">Donghicola mangrovi</name>
    <dbReference type="NCBI Taxonomy" id="2729614"/>
    <lineage>
        <taxon>Bacteria</taxon>
        <taxon>Pseudomonadati</taxon>
        <taxon>Pseudomonadota</taxon>
        <taxon>Alphaproteobacteria</taxon>
        <taxon>Rhodobacterales</taxon>
        <taxon>Roseobacteraceae</taxon>
        <taxon>Donghicola</taxon>
    </lineage>
</organism>
<proteinExistence type="inferred from homology"/>
<dbReference type="PANTHER" id="PTHR38121">
    <property type="entry name" value="GH16 DOMAIN-CONTAINING PROTEIN"/>
    <property type="match status" value="1"/>
</dbReference>
<evidence type="ECO:0000256" key="1">
    <source>
        <dbReference type="ARBA" id="ARBA00006865"/>
    </source>
</evidence>
<evidence type="ECO:0000256" key="2">
    <source>
        <dbReference type="ARBA" id="ARBA00022801"/>
    </source>
</evidence>
<dbReference type="InterPro" id="IPR013320">
    <property type="entry name" value="ConA-like_dom_sf"/>
</dbReference>
<dbReference type="Proteomes" id="UP000523601">
    <property type="component" value="Unassembled WGS sequence"/>
</dbReference>
<accession>A0ABX2PIB8</accession>
<dbReference type="Gene3D" id="2.60.120.200">
    <property type="match status" value="1"/>
</dbReference>
<dbReference type="RefSeq" id="WP_176855889.1">
    <property type="nucleotide sequence ID" value="NZ_JABCJD010000011.1"/>
</dbReference>
<reference evidence="5 6" key="1">
    <citation type="submission" date="2020-04" db="EMBL/GenBank/DDBJ databases">
        <title>Donghicola sp., a member of the Rhodobacteraceae family isolated from mangrove forest in Thailand.</title>
        <authorList>
            <person name="Charoenyingcharoen P."/>
            <person name="Yukphan P."/>
        </authorList>
    </citation>
    <scope>NUCLEOTIDE SEQUENCE [LARGE SCALE GENOMIC DNA]</scope>
    <source>
        <strain evidence="5 6">C2-DW-16</strain>
    </source>
</reference>
<dbReference type="SUPFAM" id="SSF49899">
    <property type="entry name" value="Concanavalin A-like lectins/glucanases"/>
    <property type="match status" value="1"/>
</dbReference>
<dbReference type="Pfam" id="PF00722">
    <property type="entry name" value="Glyco_hydro_16"/>
    <property type="match status" value="1"/>
</dbReference>
<comment type="caution">
    <text evidence="5">The sequence shown here is derived from an EMBL/GenBank/DDBJ whole genome shotgun (WGS) entry which is preliminary data.</text>
</comment>